<gene>
    <name evidence="1" type="ORF">DVJ77_08615</name>
</gene>
<name>A0A369UP59_9GAMM</name>
<dbReference type="Proteomes" id="UP000253782">
    <property type="component" value="Unassembled WGS sequence"/>
</dbReference>
<dbReference type="RefSeq" id="WP_114845070.1">
    <property type="nucleotide sequence ID" value="NZ_JBHSPE010000008.1"/>
</dbReference>
<reference evidence="1 2" key="1">
    <citation type="submission" date="2018-07" db="EMBL/GenBank/DDBJ databases">
        <title>Dyella tabacisoli L4-6T, whole genome shotgun sequence.</title>
        <authorList>
            <person name="Zhou X.-K."/>
            <person name="Li W.-J."/>
            <person name="Duan Y.-Q."/>
        </authorList>
    </citation>
    <scope>NUCLEOTIDE SEQUENCE [LARGE SCALE GENOMIC DNA]</scope>
    <source>
        <strain evidence="1 2">L4-6</strain>
    </source>
</reference>
<organism evidence="1 2">
    <name type="scientific">Dyella tabacisoli</name>
    <dbReference type="NCBI Taxonomy" id="2282381"/>
    <lineage>
        <taxon>Bacteria</taxon>
        <taxon>Pseudomonadati</taxon>
        <taxon>Pseudomonadota</taxon>
        <taxon>Gammaproteobacteria</taxon>
        <taxon>Lysobacterales</taxon>
        <taxon>Rhodanobacteraceae</taxon>
        <taxon>Dyella</taxon>
    </lineage>
</organism>
<accession>A0A369UP59</accession>
<proteinExistence type="predicted"/>
<dbReference type="AlphaFoldDB" id="A0A369UP59"/>
<sequence length="132" mass="13565">MNIVPLANDASLNDIAARVYALKPKDPRLAEASKALAASNPHLVGDLSKLPTGTPIVVPALAGVDTMPGKQIDPKRDAVMAILGKLGQSVQQASAAQLTGAATADTSKITPQRAVAIDTLHTDIAAFIKLHG</sequence>
<comment type="caution">
    <text evidence="1">The sequence shown here is derived from an EMBL/GenBank/DDBJ whole genome shotgun (WGS) entry which is preliminary data.</text>
</comment>
<evidence type="ECO:0000313" key="2">
    <source>
        <dbReference type="Proteomes" id="UP000253782"/>
    </source>
</evidence>
<keyword evidence="2" id="KW-1185">Reference proteome</keyword>
<evidence type="ECO:0000313" key="1">
    <source>
        <dbReference type="EMBL" id="RDD82113.1"/>
    </source>
</evidence>
<dbReference type="EMBL" id="QQAH01000007">
    <property type="protein sequence ID" value="RDD82113.1"/>
    <property type="molecule type" value="Genomic_DNA"/>
</dbReference>
<protein>
    <submittedName>
        <fullName evidence="1">Uncharacterized protein</fullName>
    </submittedName>
</protein>